<dbReference type="EMBL" id="CAJNIZ010014741">
    <property type="protein sequence ID" value="CAE7365753.1"/>
    <property type="molecule type" value="Genomic_DNA"/>
</dbReference>
<organism evidence="1 2">
    <name type="scientific">Symbiodinium pilosum</name>
    <name type="common">Dinoflagellate</name>
    <dbReference type="NCBI Taxonomy" id="2952"/>
    <lineage>
        <taxon>Eukaryota</taxon>
        <taxon>Sar</taxon>
        <taxon>Alveolata</taxon>
        <taxon>Dinophyceae</taxon>
        <taxon>Suessiales</taxon>
        <taxon>Symbiodiniaceae</taxon>
        <taxon>Symbiodinium</taxon>
    </lineage>
</organism>
<feature type="non-terminal residue" evidence="1">
    <location>
        <position position="1"/>
    </location>
</feature>
<evidence type="ECO:0000313" key="2">
    <source>
        <dbReference type="Proteomes" id="UP000649617"/>
    </source>
</evidence>
<accession>A0A812QDG7</accession>
<reference evidence="1" key="1">
    <citation type="submission" date="2021-02" db="EMBL/GenBank/DDBJ databases">
        <authorList>
            <person name="Dougan E. K."/>
            <person name="Rhodes N."/>
            <person name="Thang M."/>
            <person name="Chan C."/>
        </authorList>
    </citation>
    <scope>NUCLEOTIDE SEQUENCE</scope>
</reference>
<gene>
    <name evidence="1" type="primary">Larp4b</name>
    <name evidence="1" type="ORF">SPIL2461_LOCUS8828</name>
</gene>
<protein>
    <submittedName>
        <fullName evidence="1">Larp4b protein</fullName>
    </submittedName>
</protein>
<sequence length="293" mass="33539">DILRQFFKVLRANIEPGCLGQTELFGDSGWIRLFVHELFRHRSDVATMVFVDAGDYVFLEDVSLVLSQRQHFSASQLAASPRHGEMPFQLLDLRRMRRANFTKILSEIVKSRIDSETEIWCSLGEGMFTKVLSQNTSLWYTFDEPWVVEPREHGGVQARGGGVNNLWRKTVDDASWQDDAIWQDRVYPGLFDWTVLRIHCPLFLESFLAITLAGKVPPSRSQYKFLGWSVRSYHLGSVINATLEDSGLHYGHLSFLRCNERALGVHFTSTLKRVPWGRNFLNFWAGAANLGRG</sequence>
<evidence type="ECO:0000313" key="1">
    <source>
        <dbReference type="EMBL" id="CAE7365753.1"/>
    </source>
</evidence>
<dbReference type="AlphaFoldDB" id="A0A812QDG7"/>
<name>A0A812QDG7_SYMPI</name>
<keyword evidence="2" id="KW-1185">Reference proteome</keyword>
<proteinExistence type="predicted"/>
<dbReference type="OrthoDB" id="415456at2759"/>
<dbReference type="Proteomes" id="UP000649617">
    <property type="component" value="Unassembled WGS sequence"/>
</dbReference>
<comment type="caution">
    <text evidence="1">The sequence shown here is derived from an EMBL/GenBank/DDBJ whole genome shotgun (WGS) entry which is preliminary data.</text>
</comment>
<feature type="non-terminal residue" evidence="1">
    <location>
        <position position="293"/>
    </location>
</feature>